<dbReference type="InterPro" id="IPR053134">
    <property type="entry name" value="RNA-dir_DNA_polymerase"/>
</dbReference>
<name>A0A2I0WBV8_9ASPA</name>
<gene>
    <name evidence="2" type="ORF">MA16_Dca021438</name>
</gene>
<organism evidence="2 3">
    <name type="scientific">Dendrobium catenatum</name>
    <dbReference type="NCBI Taxonomy" id="906689"/>
    <lineage>
        <taxon>Eukaryota</taxon>
        <taxon>Viridiplantae</taxon>
        <taxon>Streptophyta</taxon>
        <taxon>Embryophyta</taxon>
        <taxon>Tracheophyta</taxon>
        <taxon>Spermatophyta</taxon>
        <taxon>Magnoliopsida</taxon>
        <taxon>Liliopsida</taxon>
        <taxon>Asparagales</taxon>
        <taxon>Orchidaceae</taxon>
        <taxon>Epidendroideae</taxon>
        <taxon>Malaxideae</taxon>
        <taxon>Dendrobiinae</taxon>
        <taxon>Dendrobium</taxon>
    </lineage>
</organism>
<dbReference type="SUPFAM" id="SSF56672">
    <property type="entry name" value="DNA/RNA polymerases"/>
    <property type="match status" value="1"/>
</dbReference>
<protein>
    <recommendedName>
        <fullName evidence="1">Reverse transcriptase domain-containing protein</fullName>
    </recommendedName>
</protein>
<dbReference type="PROSITE" id="PS50878">
    <property type="entry name" value="RT_POL"/>
    <property type="match status" value="1"/>
</dbReference>
<accession>A0A2I0WBV8</accession>
<dbReference type="AlphaFoldDB" id="A0A2I0WBV8"/>
<dbReference type="InterPro" id="IPR043502">
    <property type="entry name" value="DNA/RNA_pol_sf"/>
</dbReference>
<proteinExistence type="predicted"/>
<evidence type="ECO:0000313" key="3">
    <source>
        <dbReference type="Proteomes" id="UP000233837"/>
    </source>
</evidence>
<reference evidence="2 3" key="1">
    <citation type="journal article" date="2016" name="Sci. Rep.">
        <title>The Dendrobium catenatum Lindl. genome sequence provides insights into polysaccharide synthase, floral development and adaptive evolution.</title>
        <authorList>
            <person name="Zhang G.Q."/>
            <person name="Xu Q."/>
            <person name="Bian C."/>
            <person name="Tsai W.C."/>
            <person name="Yeh C.M."/>
            <person name="Liu K.W."/>
            <person name="Yoshida K."/>
            <person name="Zhang L.S."/>
            <person name="Chang S.B."/>
            <person name="Chen F."/>
            <person name="Shi Y."/>
            <person name="Su Y.Y."/>
            <person name="Zhang Y.Q."/>
            <person name="Chen L.J."/>
            <person name="Yin Y."/>
            <person name="Lin M."/>
            <person name="Huang H."/>
            <person name="Deng H."/>
            <person name="Wang Z.W."/>
            <person name="Zhu S.L."/>
            <person name="Zhao X."/>
            <person name="Deng C."/>
            <person name="Niu S.C."/>
            <person name="Huang J."/>
            <person name="Wang M."/>
            <person name="Liu G.H."/>
            <person name="Yang H.J."/>
            <person name="Xiao X.J."/>
            <person name="Hsiao Y.Y."/>
            <person name="Wu W.L."/>
            <person name="Chen Y.Y."/>
            <person name="Mitsuda N."/>
            <person name="Ohme-Takagi M."/>
            <person name="Luo Y.B."/>
            <person name="Van de Peer Y."/>
            <person name="Liu Z.J."/>
        </authorList>
    </citation>
    <scope>NUCLEOTIDE SEQUENCE [LARGE SCALE GENOMIC DNA]</scope>
    <source>
        <tissue evidence="2">The whole plant</tissue>
    </source>
</reference>
<evidence type="ECO:0000313" key="2">
    <source>
        <dbReference type="EMBL" id="PKU73150.1"/>
    </source>
</evidence>
<keyword evidence="3" id="KW-1185">Reference proteome</keyword>
<dbReference type="InterPro" id="IPR000477">
    <property type="entry name" value="RT_dom"/>
</dbReference>
<evidence type="ECO:0000259" key="1">
    <source>
        <dbReference type="PROSITE" id="PS50878"/>
    </source>
</evidence>
<dbReference type="InterPro" id="IPR043128">
    <property type="entry name" value="Rev_trsase/Diguanyl_cyclase"/>
</dbReference>
<dbReference type="CDD" id="cd01647">
    <property type="entry name" value="RT_LTR"/>
    <property type="match status" value="1"/>
</dbReference>
<dbReference type="EMBL" id="KZ502771">
    <property type="protein sequence ID" value="PKU73150.1"/>
    <property type="molecule type" value="Genomic_DNA"/>
</dbReference>
<dbReference type="Gene3D" id="3.30.70.270">
    <property type="match status" value="1"/>
</dbReference>
<feature type="domain" description="Reverse transcriptase" evidence="1">
    <location>
        <begin position="1"/>
        <end position="82"/>
    </location>
</feature>
<dbReference type="PANTHER" id="PTHR24559">
    <property type="entry name" value="TRANSPOSON TY3-I GAG-POL POLYPROTEIN"/>
    <property type="match status" value="1"/>
</dbReference>
<sequence>MPFGLKNAGVTYQRIMNKVFKTFIGCNMEVYVDDMLVKSLEKSQHISDLEQCFRLLRHYNMQLNPAKCAFGVTSGKFLGFMVTHRGIEANPKKIKALRDIVPPEEHQGSPKAERENCSIIIFSGAFRRQILAFLQSTHRCPQLWFPMDGQMPRSLRTATKVFGFPATTF</sequence>
<reference evidence="2 3" key="2">
    <citation type="journal article" date="2017" name="Nature">
        <title>The Apostasia genome and the evolution of orchids.</title>
        <authorList>
            <person name="Zhang G.Q."/>
            <person name="Liu K.W."/>
            <person name="Li Z."/>
            <person name="Lohaus R."/>
            <person name="Hsiao Y.Y."/>
            <person name="Niu S.C."/>
            <person name="Wang J.Y."/>
            <person name="Lin Y.C."/>
            <person name="Xu Q."/>
            <person name="Chen L.J."/>
            <person name="Yoshida K."/>
            <person name="Fujiwara S."/>
            <person name="Wang Z.W."/>
            <person name="Zhang Y.Q."/>
            <person name="Mitsuda N."/>
            <person name="Wang M."/>
            <person name="Liu G.H."/>
            <person name="Pecoraro L."/>
            <person name="Huang H.X."/>
            <person name="Xiao X.J."/>
            <person name="Lin M."/>
            <person name="Wu X.Y."/>
            <person name="Wu W.L."/>
            <person name="Chen Y.Y."/>
            <person name="Chang S.B."/>
            <person name="Sakamoto S."/>
            <person name="Ohme-Takagi M."/>
            <person name="Yagi M."/>
            <person name="Zeng S.J."/>
            <person name="Shen C.Y."/>
            <person name="Yeh C.M."/>
            <person name="Luo Y.B."/>
            <person name="Tsai W.C."/>
            <person name="Van de Peer Y."/>
            <person name="Liu Z.J."/>
        </authorList>
    </citation>
    <scope>NUCLEOTIDE SEQUENCE [LARGE SCALE GENOMIC DNA]</scope>
    <source>
        <tissue evidence="2">The whole plant</tissue>
    </source>
</reference>
<dbReference type="Pfam" id="PF00078">
    <property type="entry name" value="RVT_1"/>
    <property type="match status" value="1"/>
</dbReference>
<dbReference type="Proteomes" id="UP000233837">
    <property type="component" value="Unassembled WGS sequence"/>
</dbReference>
<dbReference type="PANTHER" id="PTHR24559:SF444">
    <property type="entry name" value="REVERSE TRANSCRIPTASE DOMAIN-CONTAINING PROTEIN"/>
    <property type="match status" value="1"/>
</dbReference>